<dbReference type="UniPathway" id="UPA00219"/>
<dbReference type="PROSITE" id="PS52029">
    <property type="entry name" value="LD_TPASE"/>
    <property type="match status" value="1"/>
</dbReference>
<sequence>MTQLASAAVLAACTKSSGPSGSGPAAPAAPVAKVTFEPADGATDVNPLAPVSLSVANGHIDQVALSNPNGKQVTGQLSADKSGFKVTEPLGYGVTYSWSGTAIGTDGKPVPITGKFSVVNPAKTLGANINIGDGQEVGIAAPLMLQFMGPVENKAGVEKALSMVTNPPTEGSWAWLPPSDKGSRAHWRPKEYWQPGTTVQFTAKLYGQDLGGGAFGDQDISSNFTIGRSQIVKGVASSHRVQVYRDGALLFDFPCSYGEGDVDRNVTRSGIHVVTEKYQDFYMSNPAAGYSNVHERWAVRISDNGEFIHANPESAAAQGNSNVTNGCINLSTEDAATYFPTAMYGDPVEVSGTRLQLSAVDGDIYDWSIDYETWKSMSALGGEPPVASGAPVASPTALAPAPR</sequence>
<dbReference type="GO" id="GO:0071972">
    <property type="term" value="F:peptidoglycan L,D-transpeptidase activity"/>
    <property type="evidence" value="ECO:0007669"/>
    <property type="project" value="TreeGrafter"/>
</dbReference>
<keyword evidence="3 7" id="KW-0133">Cell shape</keyword>
<evidence type="ECO:0000256" key="4">
    <source>
        <dbReference type="ARBA" id="ARBA00022984"/>
    </source>
</evidence>
<feature type="active site" description="Proton donor/acceptor" evidence="7">
    <location>
        <position position="309"/>
    </location>
</feature>
<evidence type="ECO:0000256" key="2">
    <source>
        <dbReference type="ARBA" id="ARBA00022679"/>
    </source>
</evidence>
<dbReference type="Proteomes" id="UP000279275">
    <property type="component" value="Unassembled WGS sequence"/>
</dbReference>
<dbReference type="AlphaFoldDB" id="A0A3M2KZY1"/>
<feature type="active site" description="Nucleophile" evidence="7">
    <location>
        <position position="327"/>
    </location>
</feature>
<dbReference type="InterPro" id="IPR041280">
    <property type="entry name" value="Big_10"/>
</dbReference>
<dbReference type="PANTHER" id="PTHR30582">
    <property type="entry name" value="L,D-TRANSPEPTIDASE"/>
    <property type="match status" value="1"/>
</dbReference>
<dbReference type="OrthoDB" id="5242354at2"/>
<feature type="compositionally biased region" description="Low complexity" evidence="8">
    <location>
        <begin position="384"/>
        <end position="397"/>
    </location>
</feature>
<evidence type="ECO:0000256" key="5">
    <source>
        <dbReference type="ARBA" id="ARBA00023315"/>
    </source>
</evidence>
<dbReference type="GO" id="GO:0016746">
    <property type="term" value="F:acyltransferase activity"/>
    <property type="evidence" value="ECO:0007669"/>
    <property type="project" value="UniProtKB-KW"/>
</dbReference>
<evidence type="ECO:0000313" key="11">
    <source>
        <dbReference type="Proteomes" id="UP000279275"/>
    </source>
</evidence>
<reference evidence="10 11" key="1">
    <citation type="submission" date="2018-10" db="EMBL/GenBank/DDBJ databases">
        <title>Isolation from cow dung.</title>
        <authorList>
            <person name="Ling L."/>
        </authorList>
    </citation>
    <scope>NUCLEOTIDE SEQUENCE [LARGE SCALE GENOMIC DNA]</scope>
    <source>
        <strain evidence="10 11">NEAU-LL90</strain>
    </source>
</reference>
<dbReference type="InterPro" id="IPR050979">
    <property type="entry name" value="LD-transpeptidase"/>
</dbReference>
<dbReference type="PANTHER" id="PTHR30582:SF2">
    <property type="entry name" value="L,D-TRANSPEPTIDASE YCIB-RELATED"/>
    <property type="match status" value="1"/>
</dbReference>
<evidence type="ECO:0000256" key="1">
    <source>
        <dbReference type="ARBA" id="ARBA00004752"/>
    </source>
</evidence>
<evidence type="ECO:0000256" key="3">
    <source>
        <dbReference type="ARBA" id="ARBA00022960"/>
    </source>
</evidence>
<evidence type="ECO:0000256" key="8">
    <source>
        <dbReference type="SAM" id="MobiDB-lite"/>
    </source>
</evidence>
<dbReference type="Gene3D" id="2.60.40.3710">
    <property type="match status" value="1"/>
</dbReference>
<organism evidence="10 11">
    <name type="scientific">Nocardia stercoris</name>
    <dbReference type="NCBI Taxonomy" id="2483361"/>
    <lineage>
        <taxon>Bacteria</taxon>
        <taxon>Bacillati</taxon>
        <taxon>Actinomycetota</taxon>
        <taxon>Actinomycetes</taxon>
        <taxon>Mycobacteriales</taxon>
        <taxon>Nocardiaceae</taxon>
        <taxon>Nocardia</taxon>
    </lineage>
</organism>
<accession>A0A3M2KZY1</accession>
<keyword evidence="11" id="KW-1185">Reference proteome</keyword>
<dbReference type="GO" id="GO:0018104">
    <property type="term" value="P:peptidoglycan-protein cross-linking"/>
    <property type="evidence" value="ECO:0007669"/>
    <property type="project" value="TreeGrafter"/>
</dbReference>
<dbReference type="GO" id="GO:0008360">
    <property type="term" value="P:regulation of cell shape"/>
    <property type="evidence" value="ECO:0007669"/>
    <property type="project" value="UniProtKB-UniRule"/>
</dbReference>
<evidence type="ECO:0000256" key="6">
    <source>
        <dbReference type="ARBA" id="ARBA00023316"/>
    </source>
</evidence>
<keyword evidence="6 7" id="KW-0961">Cell wall biogenesis/degradation</keyword>
<comment type="pathway">
    <text evidence="1 7">Cell wall biogenesis; peptidoglycan biosynthesis.</text>
</comment>
<feature type="domain" description="L,D-TPase catalytic" evidence="9">
    <location>
        <begin position="230"/>
        <end position="351"/>
    </location>
</feature>
<evidence type="ECO:0000256" key="7">
    <source>
        <dbReference type="PROSITE-ProRule" id="PRU01373"/>
    </source>
</evidence>
<dbReference type="GO" id="GO:0005576">
    <property type="term" value="C:extracellular region"/>
    <property type="evidence" value="ECO:0007669"/>
    <property type="project" value="TreeGrafter"/>
</dbReference>
<dbReference type="SUPFAM" id="SSF141523">
    <property type="entry name" value="L,D-transpeptidase catalytic domain-like"/>
    <property type="match status" value="1"/>
</dbReference>
<evidence type="ECO:0000313" key="10">
    <source>
        <dbReference type="EMBL" id="RMI31029.1"/>
    </source>
</evidence>
<dbReference type="RefSeq" id="WP_122189691.1">
    <property type="nucleotide sequence ID" value="NZ_RFFH01000008.1"/>
</dbReference>
<comment type="caution">
    <text evidence="10">The sequence shown here is derived from an EMBL/GenBank/DDBJ whole genome shotgun (WGS) entry which is preliminary data.</text>
</comment>
<keyword evidence="5" id="KW-0012">Acyltransferase</keyword>
<dbReference type="InterPro" id="IPR005490">
    <property type="entry name" value="LD_TPept_cat_dom"/>
</dbReference>
<dbReference type="CDD" id="cd16913">
    <property type="entry name" value="YkuD_like"/>
    <property type="match status" value="1"/>
</dbReference>
<dbReference type="InterPro" id="IPR038063">
    <property type="entry name" value="Transpep_catalytic_dom"/>
</dbReference>
<evidence type="ECO:0000259" key="9">
    <source>
        <dbReference type="PROSITE" id="PS52029"/>
    </source>
</evidence>
<dbReference type="CDD" id="cd13432">
    <property type="entry name" value="LDT_IgD_like_2"/>
    <property type="match status" value="1"/>
</dbReference>
<gene>
    <name evidence="10" type="ORF">EBN03_19495</name>
</gene>
<dbReference type="EMBL" id="RFFH01000008">
    <property type="protein sequence ID" value="RMI31029.1"/>
    <property type="molecule type" value="Genomic_DNA"/>
</dbReference>
<dbReference type="GO" id="GO:0071555">
    <property type="term" value="P:cell wall organization"/>
    <property type="evidence" value="ECO:0007669"/>
    <property type="project" value="UniProtKB-UniRule"/>
</dbReference>
<feature type="region of interest" description="Disordered" evidence="8">
    <location>
        <begin position="384"/>
        <end position="403"/>
    </location>
</feature>
<dbReference type="Pfam" id="PF03734">
    <property type="entry name" value="YkuD"/>
    <property type="match status" value="1"/>
</dbReference>
<name>A0A3M2KZY1_9NOCA</name>
<protein>
    <submittedName>
        <fullName evidence="10">L,D-transpeptidase</fullName>
    </submittedName>
</protein>
<dbReference type="Gene3D" id="2.60.40.3780">
    <property type="match status" value="1"/>
</dbReference>
<keyword evidence="4 7" id="KW-0573">Peptidoglycan synthesis</keyword>
<dbReference type="Pfam" id="PF17964">
    <property type="entry name" value="Big_10"/>
    <property type="match status" value="1"/>
</dbReference>
<dbReference type="Gene3D" id="2.40.440.10">
    <property type="entry name" value="L,D-transpeptidase catalytic domain-like"/>
    <property type="match status" value="1"/>
</dbReference>
<proteinExistence type="predicted"/>
<keyword evidence="2" id="KW-0808">Transferase</keyword>